<proteinExistence type="predicted"/>
<name>A0A3E2H7K9_SCYLI</name>
<accession>A0A3E2H7K9</accession>
<dbReference type="OrthoDB" id="10495767at2759"/>
<feature type="non-terminal residue" evidence="1">
    <location>
        <position position="145"/>
    </location>
</feature>
<dbReference type="Gene3D" id="1.20.1170.10">
    <property type="match status" value="1"/>
</dbReference>
<dbReference type="AlphaFoldDB" id="A0A3E2H7K9"/>
<feature type="non-terminal residue" evidence="1">
    <location>
        <position position="1"/>
    </location>
</feature>
<reference evidence="1 2" key="1">
    <citation type="submission" date="2018-05" db="EMBL/GenBank/DDBJ databases">
        <title>Draft genome sequence of Scytalidium lignicola DSM 105466, a ubiquitous saprotrophic fungus.</title>
        <authorList>
            <person name="Buettner E."/>
            <person name="Gebauer A.M."/>
            <person name="Hofrichter M."/>
            <person name="Liers C."/>
            <person name="Kellner H."/>
        </authorList>
    </citation>
    <scope>NUCLEOTIDE SEQUENCE [LARGE SCALE GENOMIC DNA]</scope>
    <source>
        <strain evidence="1 2">DSM 105466</strain>
    </source>
</reference>
<dbReference type="STRING" id="5539.A0A3E2H7K9"/>
<gene>
    <name evidence="1" type="ORF">B7463_g7027</name>
</gene>
<evidence type="ECO:0000313" key="1">
    <source>
        <dbReference type="EMBL" id="RFU29297.1"/>
    </source>
</evidence>
<keyword evidence="2" id="KW-1185">Reference proteome</keyword>
<dbReference type="Proteomes" id="UP000258309">
    <property type="component" value="Unassembled WGS sequence"/>
</dbReference>
<sequence>MWRKFILALNGPVGLSQYASEVGAEARELVDSIKHWKETESAKASIVSCQVSVKLLNGQLPSPVTKMGDAIKAVGMLGTIFDDQVSSLNAVKDKVTDTKKAIPMDGGLRGTVILGSVEDAVTKYEEIKKLAKKFHADIRTFSVKS</sequence>
<evidence type="ECO:0000313" key="2">
    <source>
        <dbReference type="Proteomes" id="UP000258309"/>
    </source>
</evidence>
<comment type="caution">
    <text evidence="1">The sequence shown here is derived from an EMBL/GenBank/DDBJ whole genome shotgun (WGS) entry which is preliminary data.</text>
</comment>
<organism evidence="1 2">
    <name type="scientific">Scytalidium lignicola</name>
    <name type="common">Hyphomycete</name>
    <dbReference type="NCBI Taxonomy" id="5539"/>
    <lineage>
        <taxon>Eukaryota</taxon>
        <taxon>Fungi</taxon>
        <taxon>Dikarya</taxon>
        <taxon>Ascomycota</taxon>
        <taxon>Pezizomycotina</taxon>
        <taxon>Leotiomycetes</taxon>
        <taxon>Leotiomycetes incertae sedis</taxon>
        <taxon>Scytalidium</taxon>
    </lineage>
</organism>
<protein>
    <submittedName>
        <fullName evidence="1">Uncharacterized protein</fullName>
    </submittedName>
</protein>
<dbReference type="EMBL" id="NCSJ02000133">
    <property type="protein sequence ID" value="RFU29297.1"/>
    <property type="molecule type" value="Genomic_DNA"/>
</dbReference>